<dbReference type="AlphaFoldDB" id="A0A1F7TZW0"/>
<proteinExistence type="predicted"/>
<accession>A0A1F7TZW0</accession>
<sequence length="141" mass="15321">MSRLGDTFNTYFEMLLIAYPKLYSDAVVSKLLGELRESGTPLDEDAVVYTMARSIAWGLVAQLTNDADDPGWVNRAVGATEGFYTRDYCGAAARKGRGVALAVRTFTPEEFLARDTTGTLAARAQAFENALLSLIQSKLTA</sequence>
<evidence type="ECO:0000313" key="1">
    <source>
        <dbReference type="EMBL" id="OGL71573.1"/>
    </source>
</evidence>
<protein>
    <submittedName>
        <fullName evidence="1">Uncharacterized protein</fullName>
    </submittedName>
</protein>
<gene>
    <name evidence="1" type="ORF">A3C17_02605</name>
</gene>
<organism evidence="1 2">
    <name type="scientific">Candidatus Uhrbacteria bacterium RIFCSPHIGHO2_02_FULL_53_13</name>
    <dbReference type="NCBI Taxonomy" id="1802389"/>
    <lineage>
        <taxon>Bacteria</taxon>
        <taxon>Candidatus Uhriibacteriota</taxon>
    </lineage>
</organism>
<dbReference type="EMBL" id="MGDX01000010">
    <property type="protein sequence ID" value="OGL71573.1"/>
    <property type="molecule type" value="Genomic_DNA"/>
</dbReference>
<reference evidence="1 2" key="1">
    <citation type="journal article" date="2016" name="Nat. Commun.">
        <title>Thousands of microbial genomes shed light on interconnected biogeochemical processes in an aquifer system.</title>
        <authorList>
            <person name="Anantharaman K."/>
            <person name="Brown C.T."/>
            <person name="Hug L.A."/>
            <person name="Sharon I."/>
            <person name="Castelle C.J."/>
            <person name="Probst A.J."/>
            <person name="Thomas B.C."/>
            <person name="Singh A."/>
            <person name="Wilkins M.J."/>
            <person name="Karaoz U."/>
            <person name="Brodie E.L."/>
            <person name="Williams K.H."/>
            <person name="Hubbard S.S."/>
            <person name="Banfield J.F."/>
        </authorList>
    </citation>
    <scope>NUCLEOTIDE SEQUENCE [LARGE SCALE GENOMIC DNA]</scope>
</reference>
<dbReference type="Proteomes" id="UP000177097">
    <property type="component" value="Unassembled WGS sequence"/>
</dbReference>
<comment type="caution">
    <text evidence="1">The sequence shown here is derived from an EMBL/GenBank/DDBJ whole genome shotgun (WGS) entry which is preliminary data.</text>
</comment>
<name>A0A1F7TZW0_9BACT</name>
<evidence type="ECO:0000313" key="2">
    <source>
        <dbReference type="Proteomes" id="UP000177097"/>
    </source>
</evidence>